<evidence type="ECO:0000259" key="3">
    <source>
        <dbReference type="Pfam" id="PF13243"/>
    </source>
</evidence>
<dbReference type="InterPro" id="IPR018333">
    <property type="entry name" value="Squalene_cyclase"/>
</dbReference>
<dbReference type="InterPro" id="IPR008930">
    <property type="entry name" value="Terpenoid_cyclase/PrenylTrfase"/>
</dbReference>
<dbReference type="Pfam" id="PF13249">
    <property type="entry name" value="SQHop_cyclase_N"/>
    <property type="match status" value="1"/>
</dbReference>
<keyword evidence="2" id="KW-0677">Repeat</keyword>
<dbReference type="PANTHER" id="PTHR11764:SF20">
    <property type="entry name" value="LANOSTEROL SYNTHASE"/>
    <property type="match status" value="1"/>
</dbReference>
<dbReference type="SUPFAM" id="SSF48239">
    <property type="entry name" value="Terpenoid cyclases/Protein prenyltransferases"/>
    <property type="match status" value="2"/>
</dbReference>
<dbReference type="SFLD" id="SFLDG01016">
    <property type="entry name" value="Prenyltransferase_Like_2"/>
    <property type="match status" value="1"/>
</dbReference>
<dbReference type="OMA" id="CWARQTI"/>
<dbReference type="GO" id="GO:0016104">
    <property type="term" value="P:triterpenoid biosynthetic process"/>
    <property type="evidence" value="ECO:0007669"/>
    <property type="project" value="InterPro"/>
</dbReference>
<dbReference type="PANTHER" id="PTHR11764">
    <property type="entry name" value="TERPENE CYCLASE/MUTASE FAMILY MEMBER"/>
    <property type="match status" value="1"/>
</dbReference>
<feature type="domain" description="Squalene cyclase C-terminal" evidence="3">
    <location>
        <begin position="563"/>
        <end position="912"/>
    </location>
</feature>
<dbReference type="InterPro" id="IPR032696">
    <property type="entry name" value="SQ_cyclase_C"/>
</dbReference>
<dbReference type="OrthoDB" id="21502at2759"/>
<comment type="caution">
    <text evidence="5">The sequence shown here is derived from an EMBL/GenBank/DDBJ whole genome shotgun (WGS) entry which is preliminary data.</text>
</comment>
<comment type="similarity">
    <text evidence="1">Belongs to the terpene cyclase/mutase family.</text>
</comment>
<evidence type="ECO:0008006" key="7">
    <source>
        <dbReference type="Google" id="ProtNLM"/>
    </source>
</evidence>
<dbReference type="NCBIfam" id="TIGR01787">
    <property type="entry name" value="squalene_cyclas"/>
    <property type="match status" value="1"/>
</dbReference>
<dbReference type="Pfam" id="PF13243">
    <property type="entry name" value="SQHop_cyclase_C"/>
    <property type="match status" value="1"/>
</dbReference>
<keyword evidence="6" id="KW-1185">Reference proteome</keyword>
<sequence>MSSLASALSAIDAARACARAWVIPAAMTESVPVGTEAFALSAAAVVLFGHVLAAVPLSKIGQNGGAGYCTVVLGYDNSRGEWSLLATACIFAPYALLLPLLPPAGVLLALAACGALACYYFAGMHASHPGGARAHRILREPQWADKAHHLDAGWRCAVAEESHRVTAALLKGCELTGEPAGRQIWHRPAAREGKASTGFNPQKNPNPSDALWREQRVDAWRAAGKSVPDASWQPRSIREAVRKAMAWYNVLQADDGHWAGDYGGPHFLMPGLVVVWYVTGRPAEMLSPDFQQAMAHYLRVHQQLDGGWGMHIESPSTMFGSCMCYIALRLLGVPRDDPAMVKGRVFIHSYGGGIYTGSWAKLYMCLLGVMDWEAHHPIPPELWLLPDWFPFHPGRLWCHCRMVYLPMCYLYGKRFVYPDAETDPLIASLRSELYCQDYAAVPWASTRELVAEIDNYSPVHPLMKLANGALAVYERHAPSALRDWVRARGLRFAIEYIGAEDLQTNFIDIGPVNKVLNMLSRYVEAGCTQHTDAFRRHMARVPDYLWVSEDGMKMQGYNGSQGWDTSFALQAFAEGGLCDEFPEMVAKAYAYLERTQILCSPESRKSPAFAFEDCAMRKRFYRHVSEGGWPFSSAAHGWPISDCTAEGLKAVLAMRNLQCIRERCAVIPDERLFKAVNVILTLQNVDGGFATYENNRGYRWYEWLNPSEVFGDIMIDYSYVECSMASLSAIYAFHQAYPAHRSREVQEAIAAGRRFIKSIQREDGSWYGSWGCCFTYGTWFGVEGLVLSGEPKHSDALRRACHFLLSKQNANGGWGEDFTSCYDKAYAQHGAQRWGNGGSGVVNTAWALLALMAAGSPDGAAIKRGVEYLISQQRDTGDWDQEGITGVFNRACGISYTQYRNIFPIWALARYAHEYERHAA</sequence>
<dbReference type="CDD" id="cd02892">
    <property type="entry name" value="SQCY_1"/>
    <property type="match status" value="1"/>
</dbReference>
<dbReference type="EMBL" id="JAGTXO010000007">
    <property type="protein sequence ID" value="KAG8466784.1"/>
    <property type="molecule type" value="Genomic_DNA"/>
</dbReference>
<dbReference type="AlphaFoldDB" id="A0A8J5XNB9"/>
<organism evidence="5 6">
    <name type="scientific">Diacronema lutheri</name>
    <name type="common">Unicellular marine alga</name>
    <name type="synonym">Monochrysis lutheri</name>
    <dbReference type="NCBI Taxonomy" id="2081491"/>
    <lineage>
        <taxon>Eukaryota</taxon>
        <taxon>Haptista</taxon>
        <taxon>Haptophyta</taxon>
        <taxon>Pavlovophyceae</taxon>
        <taxon>Pavlovales</taxon>
        <taxon>Pavlovaceae</taxon>
        <taxon>Diacronema</taxon>
    </lineage>
</organism>
<protein>
    <recommendedName>
        <fullName evidence="7">Terpene cyclase/mutase family member</fullName>
    </recommendedName>
</protein>
<reference evidence="5" key="1">
    <citation type="submission" date="2021-05" db="EMBL/GenBank/DDBJ databases">
        <title>The genome of the haptophyte Pavlova lutheri (Diacronema luteri, Pavlovales) - a model for lipid biosynthesis in eukaryotic algae.</title>
        <authorList>
            <person name="Hulatt C.J."/>
            <person name="Posewitz M.C."/>
        </authorList>
    </citation>
    <scope>NUCLEOTIDE SEQUENCE</scope>
    <source>
        <strain evidence="5">NIVA-4/92</strain>
    </source>
</reference>
<dbReference type="FunFam" id="1.50.10.20:FF:000011">
    <property type="entry name" value="Terpene cyclase/mutase family member"/>
    <property type="match status" value="1"/>
</dbReference>
<proteinExistence type="inferred from homology"/>
<dbReference type="InterPro" id="IPR032697">
    <property type="entry name" value="SQ_cyclase_N"/>
</dbReference>
<evidence type="ECO:0000259" key="4">
    <source>
        <dbReference type="Pfam" id="PF13249"/>
    </source>
</evidence>
<evidence type="ECO:0000313" key="6">
    <source>
        <dbReference type="Proteomes" id="UP000751190"/>
    </source>
</evidence>
<dbReference type="Proteomes" id="UP000751190">
    <property type="component" value="Unassembled WGS sequence"/>
</dbReference>
<gene>
    <name evidence="5" type="ORF">KFE25_008163</name>
</gene>
<dbReference type="Gene3D" id="1.50.10.20">
    <property type="match status" value="2"/>
</dbReference>
<feature type="domain" description="Squalene cyclase N-terminal" evidence="4">
    <location>
        <begin position="242"/>
        <end position="548"/>
    </location>
</feature>
<dbReference type="GO" id="GO:0005811">
    <property type="term" value="C:lipid droplet"/>
    <property type="evidence" value="ECO:0007669"/>
    <property type="project" value="InterPro"/>
</dbReference>
<accession>A0A8J5XNB9</accession>
<dbReference type="GO" id="GO:0016866">
    <property type="term" value="F:intramolecular transferase activity"/>
    <property type="evidence" value="ECO:0007669"/>
    <property type="project" value="InterPro"/>
</dbReference>
<evidence type="ECO:0000313" key="5">
    <source>
        <dbReference type="EMBL" id="KAG8466784.1"/>
    </source>
</evidence>
<evidence type="ECO:0000256" key="2">
    <source>
        <dbReference type="ARBA" id="ARBA00022737"/>
    </source>
</evidence>
<name>A0A8J5XNB9_DIALT</name>
<evidence type="ECO:0000256" key="1">
    <source>
        <dbReference type="ARBA" id="ARBA00009755"/>
    </source>
</evidence>